<comment type="caution">
    <text evidence="1">The sequence shown here is derived from an EMBL/GenBank/DDBJ whole genome shotgun (WGS) entry which is preliminary data.</text>
</comment>
<reference evidence="1 2" key="1">
    <citation type="submission" date="2013-01" db="EMBL/GenBank/DDBJ databases">
        <authorList>
            <person name="Harkins D.M."/>
            <person name="Durkin A.S."/>
            <person name="Brinkac L.M."/>
            <person name="Haft D.H."/>
            <person name="Selengut J.D."/>
            <person name="Sanka R."/>
            <person name="DePew J."/>
            <person name="Purushe J."/>
            <person name="Matthias M.A."/>
            <person name="Vinetz J.M."/>
            <person name="Sutton G.G."/>
            <person name="Nierman W.C."/>
            <person name="Fouts D.E."/>
        </authorList>
    </citation>
    <scope>NUCLEOTIDE SEQUENCE [LARGE SCALE GENOMIC DNA]</scope>
    <source>
        <strain evidence="1 2">HAI1536</strain>
    </source>
</reference>
<evidence type="ECO:0000313" key="1">
    <source>
        <dbReference type="EMBL" id="EMO54845.1"/>
    </source>
</evidence>
<proteinExistence type="predicted"/>
<dbReference type="EMBL" id="AKWD02000019">
    <property type="protein sequence ID" value="EMO54845.1"/>
    <property type="molecule type" value="Genomic_DNA"/>
</dbReference>
<dbReference type="STRING" id="28182.GCA_001568325_01927"/>
<dbReference type="Gene3D" id="3.40.1350.140">
    <property type="entry name" value="MepB-like"/>
    <property type="match status" value="1"/>
</dbReference>
<dbReference type="InterPro" id="IPR038231">
    <property type="entry name" value="MepB-like_sf"/>
</dbReference>
<evidence type="ECO:0000313" key="2">
    <source>
        <dbReference type="Proteomes" id="UP000012112"/>
    </source>
</evidence>
<dbReference type="AlphaFoldDB" id="M6VD84"/>
<protein>
    <submittedName>
        <fullName evidence="1">Uncharacterized protein</fullName>
    </submittedName>
</protein>
<name>M6VD84_9LEPT</name>
<accession>M6VD84</accession>
<organism evidence="1 2">
    <name type="scientific">Leptospira noguchii</name>
    <dbReference type="NCBI Taxonomy" id="28182"/>
    <lineage>
        <taxon>Bacteria</taxon>
        <taxon>Pseudomonadati</taxon>
        <taxon>Spirochaetota</taxon>
        <taxon>Spirochaetia</taxon>
        <taxon>Leptospirales</taxon>
        <taxon>Leptospiraceae</taxon>
        <taxon>Leptospira</taxon>
    </lineage>
</organism>
<dbReference type="Proteomes" id="UP000012112">
    <property type="component" value="Unassembled WGS sequence"/>
</dbReference>
<gene>
    <name evidence="1" type="ORF">LEP1GSC172_3590</name>
</gene>
<sequence length="57" mass="6569">MKLELIEILDNFQKNVLKPCGVLIENLVLEKEGSDYGACSFELEEWKIIFRVAKITP</sequence>